<dbReference type="Gene3D" id="3.40.47.10">
    <property type="match status" value="2"/>
</dbReference>
<organism evidence="6 7">
    <name type="scientific">Streptomyces curacoi</name>
    <dbReference type="NCBI Taxonomy" id="146536"/>
    <lineage>
        <taxon>Bacteria</taxon>
        <taxon>Bacillati</taxon>
        <taxon>Actinomycetota</taxon>
        <taxon>Actinomycetes</taxon>
        <taxon>Kitasatosporales</taxon>
        <taxon>Streptomycetaceae</taxon>
        <taxon>Streptomyces</taxon>
    </lineage>
</organism>
<feature type="domain" description="Beta-ketoacyl-[acyl-carrier-protein] synthase III C-terminal" evidence="4">
    <location>
        <begin position="252"/>
        <end position="342"/>
    </location>
</feature>
<dbReference type="PANTHER" id="PTHR34069:SF2">
    <property type="entry name" value="BETA-KETOACYL-[ACYL-CARRIER-PROTEIN] SYNTHASE III"/>
    <property type="match status" value="1"/>
</dbReference>
<dbReference type="GO" id="GO:0004315">
    <property type="term" value="F:3-oxoacyl-[acyl-carrier-protein] synthase activity"/>
    <property type="evidence" value="ECO:0007669"/>
    <property type="project" value="InterPro"/>
</dbReference>
<protein>
    <recommendedName>
        <fullName evidence="8">3-oxoacyl-ACP synthase</fullName>
    </recommendedName>
</protein>
<evidence type="ECO:0000256" key="3">
    <source>
        <dbReference type="ARBA" id="ARBA00023315"/>
    </source>
</evidence>
<dbReference type="Pfam" id="PF08541">
    <property type="entry name" value="ACP_syn_III_C"/>
    <property type="match status" value="1"/>
</dbReference>
<proteinExistence type="predicted"/>
<evidence type="ECO:0000256" key="1">
    <source>
        <dbReference type="ARBA" id="ARBA00022490"/>
    </source>
</evidence>
<dbReference type="EMBL" id="LMWJ01000026">
    <property type="protein sequence ID" value="KUM69471.1"/>
    <property type="molecule type" value="Genomic_DNA"/>
</dbReference>
<dbReference type="OrthoDB" id="7055207at2"/>
<evidence type="ECO:0000259" key="4">
    <source>
        <dbReference type="Pfam" id="PF08541"/>
    </source>
</evidence>
<dbReference type="InterPro" id="IPR016039">
    <property type="entry name" value="Thiolase-like"/>
</dbReference>
<dbReference type="Pfam" id="PF08545">
    <property type="entry name" value="ACP_syn_III"/>
    <property type="match status" value="1"/>
</dbReference>
<keyword evidence="3" id="KW-0012">Acyltransferase</keyword>
<dbReference type="Proteomes" id="UP000054024">
    <property type="component" value="Unassembled WGS sequence"/>
</dbReference>
<comment type="caution">
    <text evidence="6">The sequence shown here is derived from an EMBL/GenBank/DDBJ whole genome shotgun (WGS) entry which is preliminary data.</text>
</comment>
<name>A0A117NY08_9ACTN</name>
<dbReference type="InterPro" id="IPR013751">
    <property type="entry name" value="ACP_syn_III_N"/>
</dbReference>
<dbReference type="AlphaFoldDB" id="A0A117NY08"/>
<gene>
    <name evidence="6" type="ORF">AQI70_32460</name>
</gene>
<dbReference type="InterPro" id="IPR013747">
    <property type="entry name" value="ACP_syn_III_C"/>
</dbReference>
<evidence type="ECO:0000313" key="6">
    <source>
        <dbReference type="EMBL" id="KUM69471.1"/>
    </source>
</evidence>
<dbReference type="CDD" id="cd00827">
    <property type="entry name" value="init_cond_enzymes"/>
    <property type="match status" value="1"/>
</dbReference>
<dbReference type="RefSeq" id="WP_062156023.1">
    <property type="nucleotide sequence ID" value="NZ_KQ947994.1"/>
</dbReference>
<sequence>MRHDNLYIAGVGAWYPKPLPVDEAIEAGWYDDDTQRRTGQLSVSVAGDDDNPPEMAARAGSLAVRHSGLDPAEFGLLLHATGGFCGLDGWNVGSYLQHHVLAGNGLSFEVKQQSNGAMAAIELAAAFLAAGTDRQAALITAADRFVMPVWNRWRTHPGLVFGDGASAAVLSRTGGFARVVSVVTESRPELEGAQRAGLSFMGYADTSDAEAYPIDLIKRMQAFADEQHGGRITEIFKVMNQALIRSVEGAAEEAGIRPADADHLVFPNFGRTMLRQEVLTPLRLGPEKTVFDWARETGHVGATDQFGGLEYLVREGRLEPGRRVLLTGIGLGFNWTTAVLEITERPVPVAD</sequence>
<keyword evidence="2" id="KW-0808">Transferase</keyword>
<feature type="domain" description="Beta-ketoacyl-[acyl-carrier-protein] synthase III N-terminal" evidence="5">
    <location>
        <begin position="108"/>
        <end position="185"/>
    </location>
</feature>
<dbReference type="GO" id="GO:0006633">
    <property type="term" value="P:fatty acid biosynthetic process"/>
    <property type="evidence" value="ECO:0007669"/>
    <property type="project" value="InterPro"/>
</dbReference>
<dbReference type="STRING" id="146536.AQI70_32460"/>
<evidence type="ECO:0008006" key="8">
    <source>
        <dbReference type="Google" id="ProtNLM"/>
    </source>
</evidence>
<dbReference type="GO" id="GO:0044550">
    <property type="term" value="P:secondary metabolite biosynthetic process"/>
    <property type="evidence" value="ECO:0007669"/>
    <property type="project" value="TreeGrafter"/>
</dbReference>
<evidence type="ECO:0000256" key="2">
    <source>
        <dbReference type="ARBA" id="ARBA00022679"/>
    </source>
</evidence>
<dbReference type="PANTHER" id="PTHR34069">
    <property type="entry name" value="3-OXOACYL-[ACYL-CARRIER-PROTEIN] SYNTHASE 3"/>
    <property type="match status" value="1"/>
</dbReference>
<evidence type="ECO:0000313" key="7">
    <source>
        <dbReference type="Proteomes" id="UP000054024"/>
    </source>
</evidence>
<accession>A0A117NY08</accession>
<dbReference type="SUPFAM" id="SSF53901">
    <property type="entry name" value="Thiolase-like"/>
    <property type="match status" value="1"/>
</dbReference>
<reference evidence="6 7" key="1">
    <citation type="submission" date="2015-10" db="EMBL/GenBank/DDBJ databases">
        <title>Draft genome sequence of Streptomyces curacoi DSM 40107, type strain for the species Streptomyces curacoi.</title>
        <authorList>
            <person name="Ruckert C."/>
            <person name="Winkler A."/>
            <person name="Kalinowski J."/>
            <person name="Kampfer P."/>
            <person name="Glaeser S."/>
        </authorList>
    </citation>
    <scope>NUCLEOTIDE SEQUENCE [LARGE SCALE GENOMIC DNA]</scope>
    <source>
        <strain evidence="6 7">DSM 40107</strain>
    </source>
</reference>
<keyword evidence="1" id="KW-0963">Cytoplasm</keyword>
<evidence type="ECO:0000259" key="5">
    <source>
        <dbReference type="Pfam" id="PF08545"/>
    </source>
</evidence>
<keyword evidence="7" id="KW-1185">Reference proteome</keyword>